<keyword evidence="3" id="KW-0540">Nuclease</keyword>
<evidence type="ECO:0000313" key="4">
    <source>
        <dbReference type="Proteomes" id="UP000519004"/>
    </source>
</evidence>
<comment type="caution">
    <text evidence="3">The sequence shown here is derived from an EMBL/GenBank/DDBJ whole genome shotgun (WGS) entry which is preliminary data.</text>
</comment>
<accession>A0A7W7V6Z3</accession>
<dbReference type="AlphaFoldDB" id="A0A7W7V6Z3"/>
<dbReference type="SUPFAM" id="SSF52980">
    <property type="entry name" value="Restriction endonuclease-like"/>
    <property type="match status" value="1"/>
</dbReference>
<feature type="domain" description="DUF559" evidence="2">
    <location>
        <begin position="16"/>
        <end position="116"/>
    </location>
</feature>
<dbReference type="InterPro" id="IPR011335">
    <property type="entry name" value="Restrct_endonuc-II-like"/>
</dbReference>
<dbReference type="RefSeq" id="WP_183946888.1">
    <property type="nucleotide sequence ID" value="NZ_JACHHX010000001.1"/>
</dbReference>
<keyword evidence="4" id="KW-1185">Reference proteome</keyword>
<dbReference type="PANTHER" id="PTHR38590">
    <property type="entry name" value="BLL0828 PROTEIN"/>
    <property type="match status" value="1"/>
</dbReference>
<dbReference type="InterPro" id="IPR047216">
    <property type="entry name" value="Endonuclease_DUF559_bact"/>
</dbReference>
<dbReference type="InterPro" id="IPR007569">
    <property type="entry name" value="DUF559"/>
</dbReference>
<sequence length="146" mass="16698">MRGQTNRKILGPGLQKTLRKAPTDAERMLWRYLRDKQLGGCKFRRQHPYYDYILDFVCIDRKLIVELDGGQHADRTEADRARDAALAADGFYVLRFWNHDVLARTEAVLETILRALGERQPKQHHAHPGPPPEGEGEELAPVSENA</sequence>
<dbReference type="EMBL" id="JACHHX010000001">
    <property type="protein sequence ID" value="MBB5014297.1"/>
    <property type="molecule type" value="Genomic_DNA"/>
</dbReference>
<feature type="region of interest" description="Disordered" evidence="1">
    <location>
        <begin position="119"/>
        <end position="146"/>
    </location>
</feature>
<dbReference type="Pfam" id="PF04480">
    <property type="entry name" value="DUF559"/>
    <property type="match status" value="1"/>
</dbReference>
<dbReference type="GO" id="GO:0004519">
    <property type="term" value="F:endonuclease activity"/>
    <property type="evidence" value="ECO:0007669"/>
    <property type="project" value="UniProtKB-KW"/>
</dbReference>
<dbReference type="CDD" id="cd01038">
    <property type="entry name" value="Endonuclease_DUF559"/>
    <property type="match status" value="1"/>
</dbReference>
<dbReference type="Proteomes" id="UP000519004">
    <property type="component" value="Unassembled WGS sequence"/>
</dbReference>
<dbReference type="PANTHER" id="PTHR38590:SF1">
    <property type="entry name" value="BLL0828 PROTEIN"/>
    <property type="match status" value="1"/>
</dbReference>
<evidence type="ECO:0000259" key="2">
    <source>
        <dbReference type="Pfam" id="PF04480"/>
    </source>
</evidence>
<protein>
    <submittedName>
        <fullName evidence="3">Very-short-patch-repair endonuclease</fullName>
    </submittedName>
</protein>
<name>A0A7W7V6Z3_9GAMM</name>
<proteinExistence type="predicted"/>
<gene>
    <name evidence="3" type="ORF">HNQ58_000168</name>
</gene>
<dbReference type="Gene3D" id="3.40.960.10">
    <property type="entry name" value="VSR Endonuclease"/>
    <property type="match status" value="1"/>
</dbReference>
<evidence type="ECO:0000256" key="1">
    <source>
        <dbReference type="SAM" id="MobiDB-lite"/>
    </source>
</evidence>
<reference evidence="3 4" key="1">
    <citation type="submission" date="2020-08" db="EMBL/GenBank/DDBJ databases">
        <title>Genomic Encyclopedia of Type Strains, Phase IV (KMG-IV): sequencing the most valuable type-strain genomes for metagenomic binning, comparative biology and taxonomic classification.</title>
        <authorList>
            <person name="Goeker M."/>
        </authorList>
    </citation>
    <scope>NUCLEOTIDE SEQUENCE [LARGE SCALE GENOMIC DNA]</scope>
    <source>
        <strain evidence="3 4">DSM 25897</strain>
    </source>
</reference>
<keyword evidence="3" id="KW-0255">Endonuclease</keyword>
<organism evidence="3 4">
    <name type="scientific">Rehaibacterium terrae</name>
    <dbReference type="NCBI Taxonomy" id="1341696"/>
    <lineage>
        <taxon>Bacteria</taxon>
        <taxon>Pseudomonadati</taxon>
        <taxon>Pseudomonadota</taxon>
        <taxon>Gammaproteobacteria</taxon>
        <taxon>Lysobacterales</taxon>
        <taxon>Lysobacteraceae</taxon>
        <taxon>Rehaibacterium</taxon>
    </lineage>
</organism>
<evidence type="ECO:0000313" key="3">
    <source>
        <dbReference type="EMBL" id="MBB5014297.1"/>
    </source>
</evidence>
<keyword evidence="3" id="KW-0378">Hydrolase</keyword>